<protein>
    <recommendedName>
        <fullName evidence="4">Recombinase zinc beta ribbon domain-containing protein</fullName>
    </recommendedName>
</protein>
<keyword evidence="6" id="KW-1185">Reference proteome</keyword>
<gene>
    <name evidence="5" type="ORF">GKE73_01460</name>
</gene>
<accession>A0A844GAS4</accession>
<evidence type="ECO:0000256" key="2">
    <source>
        <dbReference type="ARBA" id="ARBA00023172"/>
    </source>
</evidence>
<dbReference type="InterPro" id="IPR050639">
    <property type="entry name" value="SSR_resolvase"/>
</dbReference>
<feature type="coiled-coil region" evidence="3">
    <location>
        <begin position="159"/>
        <end position="186"/>
    </location>
</feature>
<proteinExistence type="predicted"/>
<dbReference type="Pfam" id="PF13408">
    <property type="entry name" value="Zn_ribbon_recom"/>
    <property type="match status" value="1"/>
</dbReference>
<evidence type="ECO:0000313" key="5">
    <source>
        <dbReference type="EMBL" id="MTD32450.1"/>
    </source>
</evidence>
<dbReference type="GO" id="GO:0000150">
    <property type="term" value="F:DNA strand exchange activity"/>
    <property type="evidence" value="ECO:0007669"/>
    <property type="project" value="TreeGrafter"/>
</dbReference>
<feature type="domain" description="Recombinase zinc beta ribbon" evidence="4">
    <location>
        <begin position="39"/>
        <end position="96"/>
    </location>
</feature>
<evidence type="ECO:0000313" key="6">
    <source>
        <dbReference type="Proteomes" id="UP000446658"/>
    </source>
</evidence>
<keyword evidence="3" id="KW-0175">Coiled coil</keyword>
<dbReference type="GO" id="GO:0003677">
    <property type="term" value="F:DNA binding"/>
    <property type="evidence" value="ECO:0007669"/>
    <property type="project" value="UniProtKB-KW"/>
</dbReference>
<keyword evidence="2" id="KW-0233">DNA recombination</keyword>
<evidence type="ECO:0000259" key="4">
    <source>
        <dbReference type="Pfam" id="PF13408"/>
    </source>
</evidence>
<dbReference type="PANTHER" id="PTHR30461">
    <property type="entry name" value="DNA-INVERTASE FROM LAMBDOID PROPHAGE"/>
    <property type="match status" value="1"/>
</dbReference>
<evidence type="ECO:0000256" key="3">
    <source>
        <dbReference type="SAM" id="Coils"/>
    </source>
</evidence>
<dbReference type="AlphaFoldDB" id="A0A844GAS4"/>
<dbReference type="InterPro" id="IPR025827">
    <property type="entry name" value="Zn_ribbon_recom_dom"/>
</dbReference>
<keyword evidence="1" id="KW-0238">DNA-binding</keyword>
<sequence>MTKSHDAIIDSEDAAKVREQFRLRAPSNDGGSPHSNFAFTGILRCGECGAAMQTESATGRNKIYHYYNCSRAQKGSGCRNRRISAGEFDQWMVDTIIQRVLTPERMREVIAEVQELTSSWQEDHDRRRQAVIKQIKECNRRRQNLFDVLELHGKDAPNLGDLTTRLRQLNNQLKMLEEELRAIEEEDAPTVNISDEQILEATGLFSKVIQNTGDNKKLRLLMGHFIDKIVVNDSNVEMEYRPDRIVNTNEKSRELVVHSSENWLPEQGSNLRPAD</sequence>
<reference evidence="5 6" key="1">
    <citation type="submission" date="2019-11" db="EMBL/GenBank/DDBJ databases">
        <title>Draft genome sequence of Paludibacterium sp. dN18-1.</title>
        <authorList>
            <person name="Im W.-T."/>
        </authorList>
    </citation>
    <scope>NUCLEOTIDE SEQUENCE [LARGE SCALE GENOMIC DNA]</scope>
    <source>
        <strain evidence="6">dN 18-1</strain>
    </source>
</reference>
<evidence type="ECO:0000256" key="1">
    <source>
        <dbReference type="ARBA" id="ARBA00023125"/>
    </source>
</evidence>
<comment type="caution">
    <text evidence="5">The sequence shown here is derived from an EMBL/GenBank/DDBJ whole genome shotgun (WGS) entry which is preliminary data.</text>
</comment>
<dbReference type="Proteomes" id="UP000446658">
    <property type="component" value="Unassembled WGS sequence"/>
</dbReference>
<dbReference type="EMBL" id="WLYX01000001">
    <property type="protein sequence ID" value="MTD32450.1"/>
    <property type="molecule type" value="Genomic_DNA"/>
</dbReference>
<organism evidence="5 6">
    <name type="scientific">Paludibacterium denitrificans</name>
    <dbReference type="NCBI Taxonomy" id="2675226"/>
    <lineage>
        <taxon>Bacteria</taxon>
        <taxon>Pseudomonadati</taxon>
        <taxon>Pseudomonadota</taxon>
        <taxon>Betaproteobacteria</taxon>
        <taxon>Neisseriales</taxon>
        <taxon>Chromobacteriaceae</taxon>
        <taxon>Paludibacterium</taxon>
    </lineage>
</organism>
<name>A0A844GAS4_9NEIS</name>
<dbReference type="PANTHER" id="PTHR30461:SF2">
    <property type="entry name" value="SERINE RECOMBINASE PINE-RELATED"/>
    <property type="match status" value="1"/>
</dbReference>